<evidence type="ECO:0000313" key="3">
    <source>
        <dbReference type="Proteomes" id="UP000275401"/>
    </source>
</evidence>
<dbReference type="PANTHER" id="PTHR35010">
    <property type="entry name" value="BLL4672 PROTEIN-RELATED"/>
    <property type="match status" value="1"/>
</dbReference>
<dbReference type="Proteomes" id="UP000275401">
    <property type="component" value="Unassembled WGS sequence"/>
</dbReference>
<dbReference type="AlphaFoldDB" id="A0A3M8VYK7"/>
<dbReference type="GO" id="GO:0003677">
    <property type="term" value="F:DNA binding"/>
    <property type="evidence" value="ECO:0007669"/>
    <property type="project" value="InterPro"/>
</dbReference>
<dbReference type="InterPro" id="IPR010982">
    <property type="entry name" value="Lambda_DNA-bd_dom_sf"/>
</dbReference>
<dbReference type="Gene3D" id="3.30.450.180">
    <property type="match status" value="1"/>
</dbReference>
<dbReference type="SUPFAM" id="SSF47413">
    <property type="entry name" value="lambda repressor-like DNA-binding domains"/>
    <property type="match status" value="1"/>
</dbReference>
<name>A0A3M8VYK7_9ACTN</name>
<dbReference type="Pfam" id="PF01381">
    <property type="entry name" value="HTH_3"/>
    <property type="match status" value="1"/>
</dbReference>
<keyword evidence="3" id="KW-1185">Reference proteome</keyword>
<dbReference type="SMART" id="SM00530">
    <property type="entry name" value="HTH_XRE"/>
    <property type="match status" value="1"/>
</dbReference>
<gene>
    <name evidence="2" type="ORF">EEJ42_22460</name>
</gene>
<dbReference type="Gene3D" id="1.10.260.40">
    <property type="entry name" value="lambda repressor-like DNA-binding domains"/>
    <property type="match status" value="1"/>
</dbReference>
<reference evidence="2 3" key="1">
    <citation type="submission" date="2018-11" db="EMBL/GenBank/DDBJ databases">
        <title>The Potential of Streptomyces as Biocontrol Agents against the Tomato grey mould, Botrytis cinerea (Gray mold) Frontiers in Microbiology.</title>
        <authorList>
            <person name="Li D."/>
        </authorList>
    </citation>
    <scope>NUCLEOTIDE SEQUENCE [LARGE SCALE GENOMIC DNA]</scope>
    <source>
        <strain evidence="2 3">NEAU-LD23</strain>
    </source>
</reference>
<dbReference type="InterPro" id="IPR001387">
    <property type="entry name" value="Cro/C1-type_HTH"/>
</dbReference>
<dbReference type="EMBL" id="RIBZ01000274">
    <property type="protein sequence ID" value="RNG21609.1"/>
    <property type="molecule type" value="Genomic_DNA"/>
</dbReference>
<proteinExistence type="predicted"/>
<organism evidence="2 3">
    <name type="scientific">Streptomyces botrytidirepellens</name>
    <dbReference type="NCBI Taxonomy" id="2486417"/>
    <lineage>
        <taxon>Bacteria</taxon>
        <taxon>Bacillati</taxon>
        <taxon>Actinomycetota</taxon>
        <taxon>Actinomycetes</taxon>
        <taxon>Kitasatosporales</taxon>
        <taxon>Streptomycetaceae</taxon>
        <taxon>Streptomyces</taxon>
    </lineage>
</organism>
<protein>
    <submittedName>
        <fullName evidence="2">XRE family transcriptional regulator</fullName>
    </submittedName>
</protein>
<feature type="domain" description="HTH cro/C1-type" evidence="1">
    <location>
        <begin position="17"/>
        <end position="72"/>
    </location>
</feature>
<dbReference type="CDD" id="cd00093">
    <property type="entry name" value="HTH_XRE"/>
    <property type="match status" value="1"/>
</dbReference>
<sequence length="297" mass="33901">MDEFAFAMRGKRLQDFLKGRREYLGLSQEVVAERLNISARAYGNWERGRVKEWTDQKLYALAETLEMTTYQVDRLFRIAVDRAPQSNQQVTAFRGRSEDPSTTAFLGDYRTMMDALSLPTYVVDHRGDVKIENKAYRDLFSGVRPHGQAMPSRSFLRFGLFHPEAPAILAGHANWQLVLLAQLASKLDSNSEDPELQSIRREVLRNESLRKAYLHELPYWTLSSGADPMHHEGALLELHHPDHRIGVKACRLVEETPKSLERLGLTRITLVLTNITESHAPQHGIHERGLARSRHAA</sequence>
<dbReference type="InterPro" id="IPR041413">
    <property type="entry name" value="MLTR_LBD"/>
</dbReference>
<evidence type="ECO:0000259" key="1">
    <source>
        <dbReference type="PROSITE" id="PS50943"/>
    </source>
</evidence>
<dbReference type="PANTHER" id="PTHR35010:SF2">
    <property type="entry name" value="BLL4672 PROTEIN"/>
    <property type="match status" value="1"/>
</dbReference>
<accession>A0A3M8VYK7</accession>
<evidence type="ECO:0000313" key="2">
    <source>
        <dbReference type="EMBL" id="RNG21609.1"/>
    </source>
</evidence>
<comment type="caution">
    <text evidence="2">The sequence shown here is derived from an EMBL/GenBank/DDBJ whole genome shotgun (WGS) entry which is preliminary data.</text>
</comment>
<dbReference type="PROSITE" id="PS50943">
    <property type="entry name" value="HTH_CROC1"/>
    <property type="match status" value="1"/>
</dbReference>
<dbReference type="RefSeq" id="WP_123102239.1">
    <property type="nucleotide sequence ID" value="NZ_RIBZ01000274.1"/>
</dbReference>
<dbReference type="Pfam" id="PF17765">
    <property type="entry name" value="MLTR_LBD"/>
    <property type="match status" value="1"/>
</dbReference>